<dbReference type="Pfam" id="PF00207">
    <property type="entry name" value="A2M"/>
    <property type="match status" value="1"/>
</dbReference>
<dbReference type="InterPro" id="IPR051802">
    <property type="entry name" value="YfhM-like"/>
</dbReference>
<dbReference type="RefSeq" id="WP_010554498.1">
    <property type="nucleotide sequence ID" value="NZ_CP011025.1"/>
</dbReference>
<dbReference type="InterPro" id="IPR001599">
    <property type="entry name" value="Macroglobln_a2"/>
</dbReference>
<gene>
    <name evidence="6" type="ORF">PARC_a2181</name>
</gene>
<proteinExistence type="inferred from homology"/>
<dbReference type="Pfam" id="PF17973">
    <property type="entry name" value="bMG10"/>
    <property type="match status" value="1"/>
</dbReference>
<evidence type="ECO:0000259" key="4">
    <source>
        <dbReference type="SMART" id="SM01359"/>
    </source>
</evidence>
<accession>A0A290S3H4</accession>
<dbReference type="Gene3D" id="1.50.10.20">
    <property type="match status" value="1"/>
</dbReference>
<dbReference type="Gene3D" id="2.60.40.1930">
    <property type="match status" value="1"/>
</dbReference>
<keyword evidence="3" id="KW-0472">Membrane</keyword>
<dbReference type="PANTHER" id="PTHR40094:SF1">
    <property type="entry name" value="UBIQUITIN DOMAIN-CONTAINING PROTEIN"/>
    <property type="match status" value="1"/>
</dbReference>
<dbReference type="Gene3D" id="2.60.40.3710">
    <property type="match status" value="1"/>
</dbReference>
<dbReference type="InterPro" id="IPR008930">
    <property type="entry name" value="Terpenoid_cyclase/PrenylTrfase"/>
</dbReference>
<dbReference type="Proteomes" id="UP000016505">
    <property type="component" value="Chromosome I"/>
</dbReference>
<keyword evidence="3" id="KW-0812">Transmembrane</keyword>
<dbReference type="OrthoDB" id="9767116at2"/>
<dbReference type="InterPro" id="IPR041462">
    <property type="entry name" value="Bact_A2M_MG6"/>
</dbReference>
<dbReference type="InterPro" id="IPR041203">
    <property type="entry name" value="Bact_A2M_MG5"/>
</dbReference>
<evidence type="ECO:0000313" key="7">
    <source>
        <dbReference type="Proteomes" id="UP000016505"/>
    </source>
</evidence>
<evidence type="ECO:0000313" key="6">
    <source>
        <dbReference type="EMBL" id="ATC86698.1"/>
    </source>
</evidence>
<organism evidence="6 7">
    <name type="scientific">Pseudoalteromonas arctica A 37-1-2</name>
    <dbReference type="NCBI Taxonomy" id="1117313"/>
    <lineage>
        <taxon>Bacteria</taxon>
        <taxon>Pseudomonadati</taxon>
        <taxon>Pseudomonadota</taxon>
        <taxon>Gammaproteobacteria</taxon>
        <taxon>Alteromonadales</taxon>
        <taxon>Pseudoalteromonadaceae</taxon>
        <taxon>Pseudoalteromonas</taxon>
    </lineage>
</organism>
<dbReference type="KEGG" id="part:PARC_a2181"/>
<dbReference type="SMART" id="SM01360">
    <property type="entry name" value="A2M"/>
    <property type="match status" value="1"/>
</dbReference>
<dbReference type="EMBL" id="CP011025">
    <property type="protein sequence ID" value="ATC86698.1"/>
    <property type="molecule type" value="Genomic_DNA"/>
</dbReference>
<feature type="transmembrane region" description="Helical" evidence="3">
    <location>
        <begin position="62"/>
        <end position="83"/>
    </location>
</feature>
<protein>
    <recommendedName>
        <fullName evidence="8">Alpha-2-macroglobulin</fullName>
    </recommendedName>
</protein>
<reference evidence="6 7" key="1">
    <citation type="journal article" date="2012" name="J. Bacteriol.">
        <title>Genome sequences of type strains of seven species of the marine bacterium Pseudoalteromonas.</title>
        <authorList>
            <person name="Xie B.B."/>
            <person name="Shu Y.L."/>
            <person name="Qin Q.L."/>
            <person name="Rong J.C."/>
            <person name="Zhang X.Y."/>
            <person name="Chen X.L."/>
            <person name="Shi M."/>
            <person name="He H.L."/>
            <person name="Zhou B.C."/>
            <person name="Zhang Y.Z."/>
        </authorList>
    </citation>
    <scope>NUCLEOTIDE SEQUENCE [LARGE SCALE GENOMIC DNA]</scope>
    <source>
        <strain evidence="6 7">A 37-1-2</strain>
    </source>
</reference>
<comment type="similarity">
    <text evidence="1">Belongs to the protease inhibitor I39 (alpha-2-macroglobulin) family. Bacterial alpha-2-macroglobulin subfamily.</text>
</comment>
<evidence type="ECO:0000256" key="3">
    <source>
        <dbReference type="SAM" id="Phobius"/>
    </source>
</evidence>
<evidence type="ECO:0000259" key="5">
    <source>
        <dbReference type="SMART" id="SM01360"/>
    </source>
</evidence>
<feature type="transmembrane region" description="Helical" evidence="3">
    <location>
        <begin position="104"/>
        <end position="126"/>
    </location>
</feature>
<dbReference type="GO" id="GO:0004866">
    <property type="term" value="F:endopeptidase inhibitor activity"/>
    <property type="evidence" value="ECO:0007669"/>
    <property type="project" value="InterPro"/>
</dbReference>
<dbReference type="Pfam" id="PF07703">
    <property type="entry name" value="A2M_BRD"/>
    <property type="match status" value="1"/>
</dbReference>
<evidence type="ECO:0008006" key="8">
    <source>
        <dbReference type="Google" id="ProtNLM"/>
    </source>
</evidence>
<feature type="domain" description="Alpha-2-macroglobulin bait region" evidence="4">
    <location>
        <begin position="1106"/>
        <end position="1245"/>
    </location>
</feature>
<name>A0A290S3H4_9GAMM</name>
<dbReference type="Pfam" id="PF17962">
    <property type="entry name" value="bMG6"/>
    <property type="match status" value="1"/>
</dbReference>
<dbReference type="InterPro" id="IPR002890">
    <property type="entry name" value="MG2"/>
</dbReference>
<evidence type="ECO:0000256" key="2">
    <source>
        <dbReference type="ARBA" id="ARBA00022729"/>
    </source>
</evidence>
<dbReference type="Pfam" id="PF01835">
    <property type="entry name" value="MG2"/>
    <property type="match status" value="1"/>
</dbReference>
<dbReference type="Pfam" id="PF17972">
    <property type="entry name" value="bMG5"/>
    <property type="match status" value="1"/>
</dbReference>
<keyword evidence="3" id="KW-1133">Transmembrane helix</keyword>
<evidence type="ECO:0000256" key="1">
    <source>
        <dbReference type="ARBA" id="ARBA00010556"/>
    </source>
</evidence>
<dbReference type="CDD" id="cd02891">
    <property type="entry name" value="A2M_like"/>
    <property type="match status" value="1"/>
</dbReference>
<feature type="transmembrane region" description="Helical" evidence="3">
    <location>
        <begin position="26"/>
        <end position="50"/>
    </location>
</feature>
<sequence>MNTKTDSKEANPKEVNLKQSKLAPKIASLFMSIAFSAIGTGLFSLVASLLGNVNVTEKTVGSVWVLLTTFFVILNVFGVIIWHKPKWLITAINNVLRFAKERKTAFFSTVLMLILIIAGYCFFLSLPQPISYKATHSTPAVTTLSEVLNPEPLYIDFTPVLDDVENTDAVSYSVAKLALVGKVIPTGIKVTPELIGQWSWNSESQLKFVPKQDWSAGQEYKVRFDSSIFKSDIHLSDNEHVFKTPNFELTLSSLAFYQDPNVKKSHKVVATLKATHPTDISTIKNNLKLTQSLEQDGKNELAQYKFDVTYDKHQREIYITSEQIRIQDTESYLYFVLNSGVKPVMGPSQATEEIKDAVLIPSVNSFFRVNTANVLMVKNTQGEPEQTLVLDFTDDISSQDVVSKTVAYVLPTKDSKGNYKYFGSPREVTDAVLKQSQKVKLNAIPTAQDTTKLHSFTFDAPQNQQVYIAIDKGLKSTGEFTMVNKYDTILDTPAYPTQVNIMSKGSILSKNGDHKLSFLTRGVNALHVKVGRVEANQINHLISQTSGDISNPEFNNYYFTEENISSIFTRQVNLKSEHPKKAVYSSIDLSSKYNESVGLGLFFINAQALNTEDNYVYGPQEKRLILITDLGILVKNNADGSRDIFVQSIETGKPVAKAKVSLLGKNGLVILNAKTDSEGHAFFDNTTWFTDDQTPVAFVVETKSDMSFIPYNRYARMVNYSRFDTGGVSSGLSGSNKIDAFVFSDRGIYRPGDSVKLATIVKQQNFAKLGDIPLELIITDPKGTTVYNKRVSLDKYGLLDFDFKTQNSANTGTYYVSVQLIKNNNSRDQLGSTQFKVEEFVPDRLKISSQFSQSSAKGWVNSSKFKALVSLQNLFGTPAQNRRVTADLRLSPAGFYFNEYKDYVFSDPHSEGKNIRHSYESLTETKTDEQGKAEFDIDLTRYEAGTYQLNFAVQGYEEGGGKSVRASSSVLVSPVEQLVGYKADGDLSYISKESKRVVKFININSETEQVARDDLSLNLIEQQYVSTLVQQNNGTYKYQSVRKNKQISSNPFYIKQDGANYELPTAEPGDYLIELVDGKGNTVSRVSFTITGTGNLAGKLEKNAELQVQLNKPDYKPGETIEISIVAPYVGSGLITIETNKVHAFKWFESKTTSSIQTITLPQGIEGNAYVNVSFVRSLESKEIFTSPLSYAVKPFAIDRSKRAIGFDVNIPDKVKPGDDLVISYSAKSPSRVLLFAVDEGILQVANYRTPKPLNHFLQKRALEVSTMQIVDLILPEFKLVQELAAAGGGYAESMAMNRKSKQLNPFSRKVQKPVAFWSGILSADAKTKKHTFTIPDTFAGQVRVIAIAVNDEGVGVKESTTLVKGPFILTPNVLTTAAPGDEFDIVLGIANGVEDSGKQLPITVEALTSSNIEIISDKKLTLNIDEKSEDTLTFRVKVLDKLGAASITFTALSGDNVSQRTATLSVRPAVAFVSSFESGFSESGKKEIAVSRQLYPNLSQNNITASQSPLALVDGLISYLDNFPHMCTEQVVSSVFPVLSYLEHPSYMGDVSYKHERINNLIDTLRQRQLPDGRFMLWPGNSSASIYSSLYVMHFLLDAKEAGVAIPYDMWSSGFEGVRSIASGSLETNDRNRAYAIYLLTRQGEVTTNYLSDLEKSVNASNSKVWQQDITSAFMGATYQLLRASDKAQALIHSYKIGQDTQHDNWGAYDSRLAHDGQYIYLLSKHFPARLKQLTKDDLFNVVDPIFKGDYNTLSSAWSVLAMTAYSKVALSQAQPENVKIMATTTMAEKKALDVTYTPYPKASFLNDVKTLDVLAPPRSFYMMSQAGFDTNVPQKSLSNGLEVVREYQDDKGNVITTAVQGQELNVVLRVRSTTGKNISDVAVIDLLPGGFEVLRDSVRNSYNRWTSDYKDIREDRVILYGSFGDSMTELTYKIKATASGSFVVPSAYAESMYDLSIKAHSKSGRFDVTVAK</sequence>
<dbReference type="InterPro" id="IPR011625">
    <property type="entry name" value="A2M_N_BRD"/>
</dbReference>
<dbReference type="InterPro" id="IPR021868">
    <property type="entry name" value="Alpha_2_Macroglob_MG3"/>
</dbReference>
<dbReference type="PANTHER" id="PTHR40094">
    <property type="entry name" value="ALPHA-2-MACROGLOBULIN HOMOLOG"/>
    <property type="match status" value="1"/>
</dbReference>
<dbReference type="InterPro" id="IPR041246">
    <property type="entry name" value="Bact_MG10"/>
</dbReference>
<dbReference type="Pfam" id="PF11974">
    <property type="entry name" value="bMG3"/>
    <property type="match status" value="1"/>
</dbReference>
<dbReference type="SMART" id="SM01359">
    <property type="entry name" value="A2M_N_2"/>
    <property type="match status" value="1"/>
</dbReference>
<feature type="domain" description="Alpha-2-macroglobulin" evidence="5">
    <location>
        <begin position="1315"/>
        <end position="1407"/>
    </location>
</feature>
<keyword evidence="2" id="KW-0732">Signal</keyword>
<dbReference type="SUPFAM" id="SSF48239">
    <property type="entry name" value="Terpenoid cyclases/Protein prenyltransferases"/>
    <property type="match status" value="1"/>
</dbReference>